<evidence type="ECO:0000313" key="2">
    <source>
        <dbReference type="WBParaSite" id="jg13915"/>
    </source>
</evidence>
<keyword evidence="1" id="KW-1185">Reference proteome</keyword>
<dbReference type="Gene3D" id="3.20.20.80">
    <property type="entry name" value="Glycosidases"/>
    <property type="match status" value="1"/>
</dbReference>
<evidence type="ECO:0000313" key="1">
    <source>
        <dbReference type="Proteomes" id="UP000887574"/>
    </source>
</evidence>
<accession>A0A915CZJ8</accession>
<dbReference type="WBParaSite" id="jg13915">
    <property type="protein sequence ID" value="jg13915"/>
    <property type="gene ID" value="jg13915"/>
</dbReference>
<protein>
    <submittedName>
        <fullName evidence="2">Uncharacterized protein</fullName>
    </submittedName>
</protein>
<name>A0A915CZJ8_9BILA</name>
<dbReference type="AlphaFoldDB" id="A0A915CZJ8"/>
<reference evidence="2" key="1">
    <citation type="submission" date="2022-11" db="UniProtKB">
        <authorList>
            <consortium name="WormBaseParasite"/>
        </authorList>
    </citation>
    <scope>IDENTIFICATION</scope>
</reference>
<organism evidence="1 2">
    <name type="scientific">Ditylenchus dipsaci</name>
    <dbReference type="NCBI Taxonomy" id="166011"/>
    <lineage>
        <taxon>Eukaryota</taxon>
        <taxon>Metazoa</taxon>
        <taxon>Ecdysozoa</taxon>
        <taxon>Nematoda</taxon>
        <taxon>Chromadorea</taxon>
        <taxon>Rhabditida</taxon>
        <taxon>Tylenchina</taxon>
        <taxon>Tylenchomorpha</taxon>
        <taxon>Sphaerularioidea</taxon>
        <taxon>Anguinidae</taxon>
        <taxon>Anguininae</taxon>
        <taxon>Ditylenchus</taxon>
    </lineage>
</organism>
<dbReference type="Proteomes" id="UP000887574">
    <property type="component" value="Unplaced"/>
</dbReference>
<sequence>MQPFTLLLTGKPLTYTPKKLLASLQMSPKIYWHTQCYYEVLNEPKNLDWNKDLVPYHNALVASIRANDKIVSLYWAPRIGVQM</sequence>
<proteinExistence type="predicted"/>